<accession>A0A075B0A6</accession>
<evidence type="ECO:0000313" key="2">
    <source>
        <dbReference type="EMBL" id="RKP21725.1"/>
    </source>
</evidence>
<gene>
    <name evidence="1" type="ORF">O9G_005556</name>
    <name evidence="2" type="ORF">ROZALSC1DRAFT_26887</name>
</gene>
<sequence length="358" mass="40927">MVFLNYYPFETPSIENTYGYYDDSGRVVISVQFEYFTNYGQFYKGVMLNHITISSFVEITGCNGTFSGSWNDMRTINIISNENFLNCSNSSATLKFVNVMNMEHLSPPTNMTVNIPIQYASINSFPSNITMWKVFNPLAKTYVGSHMTWDIHFDNPVDISSGLLYDNGNMTSVFNFQWITSSYYGIWVTPKIFSIYLTSENYYNANLPSLENQLIISNFPVLLLNGTWYYFNGTINLAGESPAQELTIKKPFIVNNPNTNYPYLSNCILAYVSETNYFSVDTSKLLIYNVSESLYSTYLENDANGLYLRFQFSPEIPSSLLNTTIVVNIKSGFIPSFSHSRTGIDRYYNVSNVFNRCK</sequence>
<protein>
    <submittedName>
        <fullName evidence="1">Uncharacterized protein</fullName>
    </submittedName>
</protein>
<evidence type="ECO:0000313" key="1">
    <source>
        <dbReference type="EMBL" id="EPZ35955.1"/>
    </source>
</evidence>
<reference evidence="2" key="3">
    <citation type="submission" date="2018-08" db="EMBL/GenBank/DDBJ databases">
        <title>Leveraging single-cell genomics to expand the Fungal Tree of Life.</title>
        <authorList>
            <consortium name="DOE Joint Genome Institute"/>
            <person name="Ahrendt S.R."/>
            <person name="Quandt C.A."/>
            <person name="Ciobanu D."/>
            <person name="Clum A."/>
            <person name="Salamov A."/>
            <person name="Andreopoulos B."/>
            <person name="Cheng J.-F."/>
            <person name="Woyke T."/>
            <person name="Pelin A."/>
            <person name="Henrissat B."/>
            <person name="Reynolds N."/>
            <person name="Benny G.L."/>
            <person name="Smith M.E."/>
            <person name="James T.Y."/>
            <person name="Grigoriev I.V."/>
        </authorList>
    </citation>
    <scope>NUCLEOTIDE SEQUENCE</scope>
    <source>
        <strain evidence="2">CSF55</strain>
    </source>
</reference>
<name>A0A075B0A6_ROZAC</name>
<dbReference type="AlphaFoldDB" id="A0A075B0A6"/>
<keyword evidence="3" id="KW-1185">Reference proteome</keyword>
<dbReference type="HOGENOM" id="CLU_774219_0_0_1"/>
<proteinExistence type="predicted"/>
<dbReference type="EMBL" id="ML004933">
    <property type="protein sequence ID" value="RKP21725.1"/>
    <property type="molecule type" value="Genomic_DNA"/>
</dbReference>
<dbReference type="Proteomes" id="UP000030755">
    <property type="component" value="Unassembled WGS sequence"/>
</dbReference>
<reference evidence="4" key="2">
    <citation type="journal article" date="2018" name="Nat. Microbiol.">
        <title>Leveraging single-cell genomics to expand the fungal tree of life.</title>
        <authorList>
            <person name="Ahrendt S.R."/>
            <person name="Quandt C.A."/>
            <person name="Ciobanu D."/>
            <person name="Clum A."/>
            <person name="Salamov A."/>
            <person name="Andreopoulos B."/>
            <person name="Cheng J.F."/>
            <person name="Woyke T."/>
            <person name="Pelin A."/>
            <person name="Henrissat B."/>
            <person name="Reynolds N.K."/>
            <person name="Benny G.L."/>
            <person name="Smith M.E."/>
            <person name="James T.Y."/>
            <person name="Grigoriev I.V."/>
        </authorList>
    </citation>
    <scope>NUCLEOTIDE SEQUENCE [LARGE SCALE GENOMIC DNA]</scope>
    <source>
        <strain evidence="4">CSF55</strain>
    </source>
</reference>
<evidence type="ECO:0000313" key="4">
    <source>
        <dbReference type="Proteomes" id="UP000281549"/>
    </source>
</evidence>
<evidence type="ECO:0000313" key="3">
    <source>
        <dbReference type="Proteomes" id="UP000030755"/>
    </source>
</evidence>
<dbReference type="Proteomes" id="UP000281549">
    <property type="component" value="Unassembled WGS sequence"/>
</dbReference>
<organism evidence="1 3">
    <name type="scientific">Rozella allomycis (strain CSF55)</name>
    <dbReference type="NCBI Taxonomy" id="988480"/>
    <lineage>
        <taxon>Eukaryota</taxon>
        <taxon>Fungi</taxon>
        <taxon>Fungi incertae sedis</taxon>
        <taxon>Cryptomycota</taxon>
        <taxon>Cryptomycota incertae sedis</taxon>
        <taxon>Rozella</taxon>
    </lineage>
</organism>
<dbReference type="EMBL" id="KE560701">
    <property type="protein sequence ID" value="EPZ35955.1"/>
    <property type="molecule type" value="Genomic_DNA"/>
</dbReference>
<reference evidence="1 3" key="1">
    <citation type="journal article" date="2013" name="Curr. Biol.">
        <title>Shared signatures of parasitism and phylogenomics unite Cryptomycota and microsporidia.</title>
        <authorList>
            <person name="James T.Y."/>
            <person name="Pelin A."/>
            <person name="Bonen L."/>
            <person name="Ahrendt S."/>
            <person name="Sain D."/>
            <person name="Corradi N."/>
            <person name="Stajich J.E."/>
        </authorList>
    </citation>
    <scope>NUCLEOTIDE SEQUENCE [LARGE SCALE GENOMIC DNA]</scope>
    <source>
        <strain evidence="1 3">CSF55</strain>
        <strain evidence="1 3">CSF55</strain>
    </source>
</reference>